<name>A0A8R1E7P4_CAEJA</name>
<protein>
    <submittedName>
        <fullName evidence="2">Uncharacterized protein</fullName>
    </submittedName>
</protein>
<keyword evidence="3" id="KW-1185">Reference proteome</keyword>
<evidence type="ECO:0000313" key="3">
    <source>
        <dbReference type="Proteomes" id="UP000005237"/>
    </source>
</evidence>
<sequence length="72" mass="8476">MSHRLRESAEYFMKKYGDSWKTEKVVIEKMNALRNYLIDELAKIDKQEAAEQESEQECEEEEEEEEGGASQT</sequence>
<dbReference type="Proteomes" id="UP000005237">
    <property type="component" value="Unassembled WGS sequence"/>
</dbReference>
<evidence type="ECO:0000313" key="2">
    <source>
        <dbReference type="EnsemblMetazoa" id="CJA28327.1"/>
    </source>
</evidence>
<dbReference type="EnsemblMetazoa" id="CJA28327.1">
    <property type="protein sequence ID" value="CJA28327.1"/>
    <property type="gene ID" value="WBGene00183901"/>
</dbReference>
<reference evidence="2" key="2">
    <citation type="submission" date="2022-06" db="UniProtKB">
        <authorList>
            <consortium name="EnsemblMetazoa"/>
        </authorList>
    </citation>
    <scope>IDENTIFICATION</scope>
    <source>
        <strain evidence="2">DF5081</strain>
    </source>
</reference>
<reference evidence="3" key="1">
    <citation type="submission" date="2010-08" db="EMBL/GenBank/DDBJ databases">
        <authorList>
            <consortium name="Caenorhabditis japonica Sequencing Consortium"/>
            <person name="Wilson R.K."/>
        </authorList>
    </citation>
    <scope>NUCLEOTIDE SEQUENCE [LARGE SCALE GENOMIC DNA]</scope>
    <source>
        <strain evidence="3">DF5081</strain>
    </source>
</reference>
<evidence type="ECO:0000256" key="1">
    <source>
        <dbReference type="SAM" id="MobiDB-lite"/>
    </source>
</evidence>
<feature type="compositionally biased region" description="Acidic residues" evidence="1">
    <location>
        <begin position="50"/>
        <end position="72"/>
    </location>
</feature>
<proteinExistence type="predicted"/>
<organism evidence="2 3">
    <name type="scientific">Caenorhabditis japonica</name>
    <dbReference type="NCBI Taxonomy" id="281687"/>
    <lineage>
        <taxon>Eukaryota</taxon>
        <taxon>Metazoa</taxon>
        <taxon>Ecdysozoa</taxon>
        <taxon>Nematoda</taxon>
        <taxon>Chromadorea</taxon>
        <taxon>Rhabditida</taxon>
        <taxon>Rhabditina</taxon>
        <taxon>Rhabditomorpha</taxon>
        <taxon>Rhabditoidea</taxon>
        <taxon>Rhabditidae</taxon>
        <taxon>Peloderinae</taxon>
        <taxon>Caenorhabditis</taxon>
    </lineage>
</organism>
<accession>A0A8R1E7P4</accession>
<feature type="region of interest" description="Disordered" evidence="1">
    <location>
        <begin position="47"/>
        <end position="72"/>
    </location>
</feature>
<dbReference type="AlphaFoldDB" id="A0A8R1E7P4"/>